<gene>
    <name evidence="4" type="ORF">A2527_02385</name>
</gene>
<dbReference type="STRING" id="1817772.A2527_02385"/>
<evidence type="ECO:0000256" key="3">
    <source>
        <dbReference type="ARBA" id="ARBA00023277"/>
    </source>
</evidence>
<dbReference type="EMBL" id="MFNE01000016">
    <property type="protein sequence ID" value="OGG96316.1"/>
    <property type="molecule type" value="Genomic_DNA"/>
</dbReference>
<sequence length="600" mass="67985">MNISAAKSGFQQLDQLSQRLLEIEGTLGSNIPSTLWISDLHGEGDRFKSILRGRFGMLYQTCKEALPKTFSVQKLQYLVRVIRKQRYLAEAGLTMDRQDVILCLAEVIKYKLEGMAHDLGGMVKAEYRPWVGRLLAGRAVPDPVFEEPLIAERFIGELCRAIKKVLVDRIMVLGDIWDRGAQPDKIIRILASKDYAAMVRLVYGNHDVLWMGAAVGNRCLIAEAMRITCRYDHFELMSRLGFNLSRLLEFAVKTYPVEKCTGAIKAKTAEGRAMEKALSVIQFKLEDHLIGEHPEYEMGHRRSIHDLAARLSLGESSDLNDHFFPTIDLAAPASLTAEEAAVMDDLEQQFLHNVQLKRLLQFFFERGHTYYVHYNLLNIHALVPSTADGEFEEFLGLRGKALLDFIDASIKRAGKAYLTGTEPQVADRALFFYLWCGPKSPFFGKEAMKTFERYYRKDKECQKEPSLFWKTNMQTDAFKQKMLKEFNAQRVIFGHTPVDVTKGKKMASEDGVAINIDGGFAAAYYNRGHALVHTPLQLYGVILPTPEEMKEANTRSESVPLLIEVIDSFDRPLKIKDTFRAAELLAEKKSILAQIRALGE</sequence>
<name>A0A1F6GDY2_9PROT</name>
<evidence type="ECO:0000256" key="2">
    <source>
        <dbReference type="ARBA" id="ARBA00023211"/>
    </source>
</evidence>
<keyword evidence="2" id="KW-0464">Manganese</keyword>
<dbReference type="GO" id="GO:0006094">
    <property type="term" value="P:gluconeogenesis"/>
    <property type="evidence" value="ECO:0007669"/>
    <property type="project" value="InterPro"/>
</dbReference>
<dbReference type="GO" id="GO:0042132">
    <property type="term" value="F:fructose 1,6-bisphosphate 1-phosphatase activity"/>
    <property type="evidence" value="ECO:0007669"/>
    <property type="project" value="InterPro"/>
</dbReference>
<evidence type="ECO:0000313" key="5">
    <source>
        <dbReference type="Proteomes" id="UP000178449"/>
    </source>
</evidence>
<dbReference type="InterPro" id="IPR009164">
    <property type="entry name" value="FBPtase_class3"/>
</dbReference>
<dbReference type="SUPFAM" id="SSF56300">
    <property type="entry name" value="Metallo-dependent phosphatases"/>
    <property type="match status" value="1"/>
</dbReference>
<proteinExistence type="predicted"/>
<dbReference type="Gene3D" id="3.60.21.10">
    <property type="match status" value="1"/>
</dbReference>
<keyword evidence="3" id="KW-0119">Carbohydrate metabolism</keyword>
<dbReference type="InterPro" id="IPR029052">
    <property type="entry name" value="Metallo-depent_PP-like"/>
</dbReference>
<comment type="caution">
    <text evidence="4">The sequence shown here is derived from an EMBL/GenBank/DDBJ whole genome shotgun (WGS) entry which is preliminary data.</text>
</comment>
<evidence type="ECO:0000256" key="1">
    <source>
        <dbReference type="ARBA" id="ARBA00022801"/>
    </source>
</evidence>
<keyword evidence="1" id="KW-0378">Hydrolase</keyword>
<protein>
    <submittedName>
        <fullName evidence="4">Fructose 1,6-bisphosphatase</fullName>
    </submittedName>
</protein>
<dbReference type="Pfam" id="PF06874">
    <property type="entry name" value="FBPase_2"/>
    <property type="match status" value="1"/>
</dbReference>
<dbReference type="AlphaFoldDB" id="A0A1F6GDY2"/>
<dbReference type="CDD" id="cd00838">
    <property type="entry name" value="MPP_superfamily"/>
    <property type="match status" value="1"/>
</dbReference>
<dbReference type="Proteomes" id="UP000178449">
    <property type="component" value="Unassembled WGS sequence"/>
</dbReference>
<reference evidence="4 5" key="1">
    <citation type="journal article" date="2016" name="Nat. Commun.">
        <title>Thousands of microbial genomes shed light on interconnected biogeochemical processes in an aquifer system.</title>
        <authorList>
            <person name="Anantharaman K."/>
            <person name="Brown C.T."/>
            <person name="Hug L.A."/>
            <person name="Sharon I."/>
            <person name="Castelle C.J."/>
            <person name="Probst A.J."/>
            <person name="Thomas B.C."/>
            <person name="Singh A."/>
            <person name="Wilkins M.J."/>
            <person name="Karaoz U."/>
            <person name="Brodie E.L."/>
            <person name="Williams K.H."/>
            <person name="Hubbard S.S."/>
            <person name="Banfield J.F."/>
        </authorList>
    </citation>
    <scope>NUCLEOTIDE SEQUENCE [LARGE SCALE GENOMIC DNA]</scope>
</reference>
<accession>A0A1F6GDY2</accession>
<organism evidence="4 5">
    <name type="scientific">Candidatus Lambdaproteobacteria bacterium RIFOXYD2_FULL_50_16</name>
    <dbReference type="NCBI Taxonomy" id="1817772"/>
    <lineage>
        <taxon>Bacteria</taxon>
        <taxon>Pseudomonadati</taxon>
        <taxon>Pseudomonadota</taxon>
        <taxon>Candidatus Lambdaproteobacteria</taxon>
    </lineage>
</organism>
<evidence type="ECO:0000313" key="4">
    <source>
        <dbReference type="EMBL" id="OGG96316.1"/>
    </source>
</evidence>